<sequence>MRYPDTTGYSPPSHDTDSEMAVVQPLFEETDAWGITNGVCPSVMKIHCGASTWRCLSVMLTPLDFKTLSKFAQIAFKYGEPARGTIFQAVPSI</sequence>
<dbReference type="AlphaFoldDB" id="A0A507C6S8"/>
<evidence type="ECO:0000313" key="2">
    <source>
        <dbReference type="Proteomes" id="UP000320475"/>
    </source>
</evidence>
<dbReference type="Proteomes" id="UP000320475">
    <property type="component" value="Unassembled WGS sequence"/>
</dbReference>
<gene>
    <name evidence="1" type="ORF">SeLEV6574_g07937</name>
</gene>
<accession>A0A507C6S8</accession>
<dbReference type="EMBL" id="QEAM01000658">
    <property type="protein sequence ID" value="TPX37290.1"/>
    <property type="molecule type" value="Genomic_DNA"/>
</dbReference>
<comment type="caution">
    <text evidence="1">The sequence shown here is derived from an EMBL/GenBank/DDBJ whole genome shotgun (WGS) entry which is preliminary data.</text>
</comment>
<name>A0A507C6S8_9FUNG</name>
<reference evidence="1 2" key="1">
    <citation type="journal article" date="2019" name="Sci. Rep.">
        <title>Comparative genomics of chytrid fungi reveal insights into the obligate biotrophic and pathogenic lifestyle of Synchytrium endobioticum.</title>
        <authorList>
            <person name="van de Vossenberg B.T.L.H."/>
            <person name="Warris S."/>
            <person name="Nguyen H.D.T."/>
            <person name="van Gent-Pelzer M.P.E."/>
            <person name="Joly D.L."/>
            <person name="van de Geest H.C."/>
            <person name="Bonants P.J.M."/>
            <person name="Smith D.S."/>
            <person name="Levesque C.A."/>
            <person name="van der Lee T.A.J."/>
        </authorList>
    </citation>
    <scope>NUCLEOTIDE SEQUENCE [LARGE SCALE GENOMIC DNA]</scope>
    <source>
        <strain evidence="1 2">LEV6574</strain>
    </source>
</reference>
<organism evidence="1 2">
    <name type="scientific">Synchytrium endobioticum</name>
    <dbReference type="NCBI Taxonomy" id="286115"/>
    <lineage>
        <taxon>Eukaryota</taxon>
        <taxon>Fungi</taxon>
        <taxon>Fungi incertae sedis</taxon>
        <taxon>Chytridiomycota</taxon>
        <taxon>Chytridiomycota incertae sedis</taxon>
        <taxon>Chytridiomycetes</taxon>
        <taxon>Synchytriales</taxon>
        <taxon>Synchytriaceae</taxon>
        <taxon>Synchytrium</taxon>
    </lineage>
</organism>
<proteinExistence type="predicted"/>
<dbReference type="OrthoDB" id="412781at2759"/>
<evidence type="ECO:0000313" key="1">
    <source>
        <dbReference type="EMBL" id="TPX37290.1"/>
    </source>
</evidence>
<protein>
    <submittedName>
        <fullName evidence="1">Uncharacterized protein</fullName>
    </submittedName>
</protein>